<feature type="compositionally biased region" description="Basic residues" evidence="1">
    <location>
        <begin position="167"/>
        <end position="188"/>
    </location>
</feature>
<evidence type="ECO:0000259" key="2">
    <source>
        <dbReference type="Pfam" id="PF14392"/>
    </source>
</evidence>
<organism evidence="3 4">
    <name type="scientific">Ficus carica</name>
    <name type="common">Common fig</name>
    <dbReference type="NCBI Taxonomy" id="3494"/>
    <lineage>
        <taxon>Eukaryota</taxon>
        <taxon>Viridiplantae</taxon>
        <taxon>Streptophyta</taxon>
        <taxon>Embryophyta</taxon>
        <taxon>Tracheophyta</taxon>
        <taxon>Spermatophyta</taxon>
        <taxon>Magnoliopsida</taxon>
        <taxon>eudicotyledons</taxon>
        <taxon>Gunneridae</taxon>
        <taxon>Pentapetalae</taxon>
        <taxon>rosids</taxon>
        <taxon>fabids</taxon>
        <taxon>Rosales</taxon>
        <taxon>Moraceae</taxon>
        <taxon>Ficeae</taxon>
        <taxon>Ficus</taxon>
    </lineage>
</organism>
<dbReference type="EMBL" id="BTGU01000002">
    <property type="protein sequence ID" value="GMN28500.1"/>
    <property type="molecule type" value="Genomic_DNA"/>
</dbReference>
<evidence type="ECO:0000313" key="4">
    <source>
        <dbReference type="Proteomes" id="UP001187192"/>
    </source>
</evidence>
<dbReference type="Pfam" id="PF14392">
    <property type="entry name" value="zf-CCHC_4"/>
    <property type="match status" value="1"/>
</dbReference>
<evidence type="ECO:0000313" key="3">
    <source>
        <dbReference type="EMBL" id="GMN28500.1"/>
    </source>
</evidence>
<feature type="region of interest" description="Disordered" evidence="1">
    <location>
        <begin position="138"/>
        <end position="190"/>
    </location>
</feature>
<protein>
    <recommendedName>
        <fullName evidence="2">Zinc knuckle CX2CX4HX4C domain-containing protein</fullName>
    </recommendedName>
</protein>
<gene>
    <name evidence="3" type="ORF">TIFTF001_002072</name>
</gene>
<dbReference type="AlphaFoldDB" id="A0AA87ZBL8"/>
<dbReference type="InterPro" id="IPR025836">
    <property type="entry name" value="Zn_knuckle_CX2CX4HX4C"/>
</dbReference>
<feature type="domain" description="Zinc knuckle CX2CX4HX4C" evidence="2">
    <location>
        <begin position="29"/>
        <end position="76"/>
    </location>
</feature>
<evidence type="ECO:0000256" key="1">
    <source>
        <dbReference type="SAM" id="MobiDB-lite"/>
    </source>
</evidence>
<sequence>MGMKPSDGMTGILRAFGLGFSIYLMTAQIDVSKPFRKGAKVRLGSTGATVRTVFQYEQLSDFYFGCGQIGHGRLECGDERVRTMKSSDHLLYSLRTEANLLDIIRNGDGHVVAVPSINEMVRLSSASKLSGFSVNNESFPSLDSGKPKKPLVDGNTKKNVGNWKREARLKRKSSLGVRSSKKDKVAKRKLGEEGVANDDVKLRKTKEFLFDKLGSVEAVE</sequence>
<accession>A0AA87ZBL8</accession>
<comment type="caution">
    <text evidence="3">The sequence shown here is derived from an EMBL/GenBank/DDBJ whole genome shotgun (WGS) entry which is preliminary data.</text>
</comment>
<proteinExistence type="predicted"/>
<keyword evidence="4" id="KW-1185">Reference proteome</keyword>
<dbReference type="Proteomes" id="UP001187192">
    <property type="component" value="Unassembled WGS sequence"/>
</dbReference>
<reference evidence="3" key="1">
    <citation type="submission" date="2023-07" db="EMBL/GenBank/DDBJ databases">
        <title>draft genome sequence of fig (Ficus carica).</title>
        <authorList>
            <person name="Takahashi T."/>
            <person name="Nishimura K."/>
        </authorList>
    </citation>
    <scope>NUCLEOTIDE SEQUENCE</scope>
</reference>
<name>A0AA87ZBL8_FICCA</name>